<dbReference type="Proteomes" id="UP000295388">
    <property type="component" value="Unassembled WGS sequence"/>
</dbReference>
<feature type="transmembrane region" description="Helical" evidence="1">
    <location>
        <begin position="78"/>
        <end position="99"/>
    </location>
</feature>
<evidence type="ECO:0000313" key="3">
    <source>
        <dbReference type="EMBL" id="TDO54654.1"/>
    </source>
</evidence>
<keyword evidence="4" id="KW-1185">Reference proteome</keyword>
<keyword evidence="2" id="KW-0732">Signal</keyword>
<dbReference type="RefSeq" id="WP_133798220.1">
    <property type="nucleotide sequence ID" value="NZ_SNWQ01000001.1"/>
</dbReference>
<accession>A0A4R6KR64</accession>
<feature type="signal peptide" evidence="2">
    <location>
        <begin position="1"/>
        <end position="22"/>
    </location>
</feature>
<comment type="caution">
    <text evidence="3">The sequence shown here is derived from an EMBL/GenBank/DDBJ whole genome shotgun (WGS) entry which is preliminary data.</text>
</comment>
<keyword evidence="1" id="KW-0812">Transmembrane</keyword>
<protein>
    <recommendedName>
        <fullName evidence="5">MYXO-CTERM domain-containing protein</fullName>
    </recommendedName>
</protein>
<proteinExistence type="predicted"/>
<gene>
    <name evidence="3" type="ORF">EV643_101444</name>
</gene>
<keyword evidence="1" id="KW-1133">Transmembrane helix</keyword>
<dbReference type="EMBL" id="SNWQ01000001">
    <property type="protein sequence ID" value="TDO54654.1"/>
    <property type="molecule type" value="Genomic_DNA"/>
</dbReference>
<dbReference type="AlphaFoldDB" id="A0A4R6KR64"/>
<feature type="chain" id="PRO_5038709257" description="MYXO-CTERM domain-containing protein" evidence="2">
    <location>
        <begin position="23"/>
        <end position="110"/>
    </location>
</feature>
<evidence type="ECO:0000256" key="1">
    <source>
        <dbReference type="SAM" id="Phobius"/>
    </source>
</evidence>
<name>A0A4R6KR64_9ACTN</name>
<evidence type="ECO:0008006" key="5">
    <source>
        <dbReference type="Google" id="ProtNLM"/>
    </source>
</evidence>
<reference evidence="3 4" key="1">
    <citation type="submission" date="2019-03" db="EMBL/GenBank/DDBJ databases">
        <title>Genomic Encyclopedia of Type Strains, Phase III (KMG-III): the genomes of soil and plant-associated and newly described type strains.</title>
        <authorList>
            <person name="Whitman W."/>
        </authorList>
    </citation>
    <scope>NUCLEOTIDE SEQUENCE [LARGE SCALE GENOMIC DNA]</scope>
    <source>
        <strain evidence="3 4">VKM Ac-2527</strain>
    </source>
</reference>
<keyword evidence="1" id="KW-0472">Membrane</keyword>
<organism evidence="3 4">
    <name type="scientific">Kribbella caucasensis</name>
    <dbReference type="NCBI Taxonomy" id="2512215"/>
    <lineage>
        <taxon>Bacteria</taxon>
        <taxon>Bacillati</taxon>
        <taxon>Actinomycetota</taxon>
        <taxon>Actinomycetes</taxon>
        <taxon>Propionibacteriales</taxon>
        <taxon>Kribbellaceae</taxon>
        <taxon>Kribbella</taxon>
    </lineage>
</organism>
<evidence type="ECO:0000256" key="2">
    <source>
        <dbReference type="SAM" id="SignalP"/>
    </source>
</evidence>
<sequence length="110" mass="11667">MKHRRSVIAVPALTLIVFAIGAADASARVPEEPAETSAVVPHDPHVREYNYPEYKLSPAEYPEPATVTVAVDDTAVEALQAGASAVGGAGLVLGTLWLYRRRHPLPGTPT</sequence>
<evidence type="ECO:0000313" key="4">
    <source>
        <dbReference type="Proteomes" id="UP000295388"/>
    </source>
</evidence>